<feature type="domain" description="DUF6199" evidence="2">
    <location>
        <begin position="9"/>
        <end position="67"/>
    </location>
</feature>
<name>A0ABX3H390_PAEBO</name>
<keyword evidence="1" id="KW-0472">Membrane</keyword>
<reference evidence="3 4" key="1">
    <citation type="submission" date="2016-10" db="EMBL/GenBank/DDBJ databases">
        <title>Paenibacillus species isolates.</title>
        <authorList>
            <person name="Beno S.M."/>
        </authorList>
    </citation>
    <scope>NUCLEOTIDE SEQUENCE [LARGE SCALE GENOMIC DNA]</scope>
    <source>
        <strain evidence="3 4">FSL H7-0744</strain>
    </source>
</reference>
<keyword evidence="1" id="KW-0812">Transmembrane</keyword>
<keyword evidence="1" id="KW-1133">Transmembrane helix</keyword>
<dbReference type="InterPro" id="IPR045679">
    <property type="entry name" value="DUF6199"/>
</dbReference>
<sequence length="73" mass="7802">MTGIVIMILGLTTVAFGIYIRKNPASGWRMNVGWKVKGDSDPSDSYLESVKFSGTIAISVGALFTILGILPLL</sequence>
<feature type="transmembrane region" description="Helical" evidence="1">
    <location>
        <begin position="52"/>
        <end position="72"/>
    </location>
</feature>
<dbReference type="Pfam" id="PF19701">
    <property type="entry name" value="DUF6199"/>
    <property type="match status" value="1"/>
</dbReference>
<dbReference type="EMBL" id="MPTB01000037">
    <property type="protein sequence ID" value="OMD43193.1"/>
    <property type="molecule type" value="Genomic_DNA"/>
</dbReference>
<protein>
    <recommendedName>
        <fullName evidence="2">DUF6199 domain-containing protein</fullName>
    </recommendedName>
</protein>
<evidence type="ECO:0000259" key="2">
    <source>
        <dbReference type="Pfam" id="PF19701"/>
    </source>
</evidence>
<evidence type="ECO:0000256" key="1">
    <source>
        <dbReference type="SAM" id="Phobius"/>
    </source>
</evidence>
<evidence type="ECO:0000313" key="3">
    <source>
        <dbReference type="EMBL" id="OMD43193.1"/>
    </source>
</evidence>
<keyword evidence="4" id="KW-1185">Reference proteome</keyword>
<comment type="caution">
    <text evidence="3">The sequence shown here is derived from an EMBL/GenBank/DDBJ whole genome shotgun (WGS) entry which is preliminary data.</text>
</comment>
<evidence type="ECO:0000313" key="4">
    <source>
        <dbReference type="Proteomes" id="UP000187412"/>
    </source>
</evidence>
<dbReference type="Proteomes" id="UP000187412">
    <property type="component" value="Unassembled WGS sequence"/>
</dbReference>
<gene>
    <name evidence="3" type="ORF">BSK56_24625</name>
</gene>
<organism evidence="3 4">
    <name type="scientific">Paenibacillus borealis</name>
    <dbReference type="NCBI Taxonomy" id="160799"/>
    <lineage>
        <taxon>Bacteria</taxon>
        <taxon>Bacillati</taxon>
        <taxon>Bacillota</taxon>
        <taxon>Bacilli</taxon>
        <taxon>Bacillales</taxon>
        <taxon>Paenibacillaceae</taxon>
        <taxon>Paenibacillus</taxon>
    </lineage>
</organism>
<accession>A0ABX3H390</accession>
<proteinExistence type="predicted"/>